<dbReference type="Proteomes" id="UP000059680">
    <property type="component" value="Chromosome 6"/>
</dbReference>
<evidence type="ECO:0000313" key="2">
    <source>
        <dbReference type="EMBL" id="BAS99424.1"/>
    </source>
</evidence>
<feature type="region of interest" description="Disordered" evidence="1">
    <location>
        <begin position="1"/>
        <end position="62"/>
    </location>
</feature>
<feature type="compositionally biased region" description="Pro residues" evidence="1">
    <location>
        <begin position="48"/>
        <end position="60"/>
    </location>
</feature>
<gene>
    <name evidence="2" type="ordered locus">Os06g0708050</name>
    <name evidence="2" type="ORF">OSNPB_060708050</name>
</gene>
<organism evidence="2 3">
    <name type="scientific">Oryza sativa subsp. japonica</name>
    <name type="common">Rice</name>
    <dbReference type="NCBI Taxonomy" id="39947"/>
    <lineage>
        <taxon>Eukaryota</taxon>
        <taxon>Viridiplantae</taxon>
        <taxon>Streptophyta</taxon>
        <taxon>Embryophyta</taxon>
        <taxon>Tracheophyta</taxon>
        <taxon>Spermatophyta</taxon>
        <taxon>Magnoliopsida</taxon>
        <taxon>Liliopsida</taxon>
        <taxon>Poales</taxon>
        <taxon>Poaceae</taxon>
        <taxon>BOP clade</taxon>
        <taxon>Oryzoideae</taxon>
        <taxon>Oryzeae</taxon>
        <taxon>Oryzinae</taxon>
        <taxon>Oryza</taxon>
        <taxon>Oryza sativa</taxon>
    </lineage>
</organism>
<evidence type="ECO:0000256" key="1">
    <source>
        <dbReference type="SAM" id="MobiDB-lite"/>
    </source>
</evidence>
<dbReference type="InParanoid" id="A0A0P0X0R7"/>
<name>A0A0P0X0R7_ORYSJ</name>
<feature type="compositionally biased region" description="Low complexity" evidence="1">
    <location>
        <begin position="9"/>
        <end position="24"/>
    </location>
</feature>
<dbReference type="EMBL" id="AP014962">
    <property type="protein sequence ID" value="BAS99424.1"/>
    <property type="molecule type" value="Genomic_DNA"/>
</dbReference>
<sequence length="111" mass="12331">MRMERRATRSGSSATSRSEEAASSPALDDWLEPDAVRRWKRRRNPSTSVPPPPIPLPTSSPPALASYTTAARLPSSRVLGYFFFSFQARTFLPAFPRPSLPPLSPREVFGE</sequence>
<protein>
    <submittedName>
        <fullName evidence="2">Os06g0708050 protein</fullName>
    </submittedName>
</protein>
<keyword evidence="3" id="KW-1185">Reference proteome</keyword>
<accession>A0A0P0X0R7</accession>
<dbReference type="AlphaFoldDB" id="A0A0P0X0R7"/>
<dbReference type="Gramene" id="Os06t0708050-00">
    <property type="protein sequence ID" value="Os06t0708050-00"/>
    <property type="gene ID" value="Os06g0708050"/>
</dbReference>
<reference evidence="2 3" key="2">
    <citation type="journal article" date="2013" name="Plant Cell Physiol.">
        <title>Rice Annotation Project Database (RAP-DB): an integrative and interactive database for rice genomics.</title>
        <authorList>
            <person name="Sakai H."/>
            <person name="Lee S.S."/>
            <person name="Tanaka T."/>
            <person name="Numa H."/>
            <person name="Kim J."/>
            <person name="Kawahara Y."/>
            <person name="Wakimoto H."/>
            <person name="Yang C.C."/>
            <person name="Iwamoto M."/>
            <person name="Abe T."/>
            <person name="Yamada Y."/>
            <person name="Muto A."/>
            <person name="Inokuchi H."/>
            <person name="Ikemura T."/>
            <person name="Matsumoto T."/>
            <person name="Sasaki T."/>
            <person name="Itoh T."/>
        </authorList>
    </citation>
    <scope>NUCLEOTIDE SEQUENCE [LARGE SCALE GENOMIC DNA]</scope>
    <source>
        <strain evidence="3">cv. Nipponbare</strain>
    </source>
</reference>
<evidence type="ECO:0000313" key="3">
    <source>
        <dbReference type="Proteomes" id="UP000059680"/>
    </source>
</evidence>
<reference evidence="2 3" key="3">
    <citation type="journal article" date="2013" name="Rice">
        <title>Improvement of the Oryza sativa Nipponbare reference genome using next generation sequence and optical map data.</title>
        <authorList>
            <person name="Kawahara Y."/>
            <person name="de la Bastide M."/>
            <person name="Hamilton J.P."/>
            <person name="Kanamori H."/>
            <person name="McCombie W.R."/>
            <person name="Ouyang S."/>
            <person name="Schwartz D.C."/>
            <person name="Tanaka T."/>
            <person name="Wu J."/>
            <person name="Zhou S."/>
            <person name="Childs K.L."/>
            <person name="Davidson R.M."/>
            <person name="Lin H."/>
            <person name="Quesada-Ocampo L."/>
            <person name="Vaillancourt B."/>
            <person name="Sakai H."/>
            <person name="Lee S.S."/>
            <person name="Kim J."/>
            <person name="Numa H."/>
            <person name="Itoh T."/>
            <person name="Buell C.R."/>
            <person name="Matsumoto T."/>
        </authorList>
    </citation>
    <scope>NUCLEOTIDE SEQUENCE [LARGE SCALE GENOMIC DNA]</scope>
    <source>
        <strain evidence="3">cv. Nipponbare</strain>
    </source>
</reference>
<dbReference type="PaxDb" id="39947-A0A0P0X0R7"/>
<proteinExistence type="predicted"/>
<reference evidence="3" key="1">
    <citation type="journal article" date="2005" name="Nature">
        <title>The map-based sequence of the rice genome.</title>
        <authorList>
            <consortium name="International rice genome sequencing project (IRGSP)"/>
            <person name="Matsumoto T."/>
            <person name="Wu J."/>
            <person name="Kanamori H."/>
            <person name="Katayose Y."/>
            <person name="Fujisawa M."/>
            <person name="Namiki N."/>
            <person name="Mizuno H."/>
            <person name="Yamamoto K."/>
            <person name="Antonio B.A."/>
            <person name="Baba T."/>
            <person name="Sakata K."/>
            <person name="Nagamura Y."/>
            <person name="Aoki H."/>
            <person name="Arikawa K."/>
            <person name="Arita K."/>
            <person name="Bito T."/>
            <person name="Chiden Y."/>
            <person name="Fujitsuka N."/>
            <person name="Fukunaka R."/>
            <person name="Hamada M."/>
            <person name="Harada C."/>
            <person name="Hayashi A."/>
            <person name="Hijishita S."/>
            <person name="Honda M."/>
            <person name="Hosokawa S."/>
            <person name="Ichikawa Y."/>
            <person name="Idonuma A."/>
            <person name="Iijima M."/>
            <person name="Ikeda M."/>
            <person name="Ikeno M."/>
            <person name="Ito K."/>
            <person name="Ito S."/>
            <person name="Ito T."/>
            <person name="Ito Y."/>
            <person name="Ito Y."/>
            <person name="Iwabuchi A."/>
            <person name="Kamiya K."/>
            <person name="Karasawa W."/>
            <person name="Kurita K."/>
            <person name="Katagiri S."/>
            <person name="Kikuta A."/>
            <person name="Kobayashi H."/>
            <person name="Kobayashi N."/>
            <person name="Machita K."/>
            <person name="Maehara T."/>
            <person name="Masukawa M."/>
            <person name="Mizubayashi T."/>
            <person name="Mukai Y."/>
            <person name="Nagasaki H."/>
            <person name="Nagata Y."/>
            <person name="Naito S."/>
            <person name="Nakashima M."/>
            <person name="Nakama Y."/>
            <person name="Nakamichi Y."/>
            <person name="Nakamura M."/>
            <person name="Meguro A."/>
            <person name="Negishi M."/>
            <person name="Ohta I."/>
            <person name="Ohta T."/>
            <person name="Okamoto M."/>
            <person name="Ono N."/>
            <person name="Saji S."/>
            <person name="Sakaguchi M."/>
            <person name="Sakai K."/>
            <person name="Shibata M."/>
            <person name="Shimokawa T."/>
            <person name="Song J."/>
            <person name="Takazaki Y."/>
            <person name="Terasawa K."/>
            <person name="Tsugane M."/>
            <person name="Tsuji K."/>
            <person name="Ueda S."/>
            <person name="Waki K."/>
            <person name="Yamagata H."/>
            <person name="Yamamoto M."/>
            <person name="Yamamoto S."/>
            <person name="Yamane H."/>
            <person name="Yoshiki S."/>
            <person name="Yoshihara R."/>
            <person name="Yukawa K."/>
            <person name="Zhong H."/>
            <person name="Yano M."/>
            <person name="Yuan Q."/>
            <person name="Ouyang S."/>
            <person name="Liu J."/>
            <person name="Jones K.M."/>
            <person name="Gansberger K."/>
            <person name="Moffat K."/>
            <person name="Hill J."/>
            <person name="Bera J."/>
            <person name="Fadrosh D."/>
            <person name="Jin S."/>
            <person name="Johri S."/>
            <person name="Kim M."/>
            <person name="Overton L."/>
            <person name="Reardon M."/>
            <person name="Tsitrin T."/>
            <person name="Vuong H."/>
            <person name="Weaver B."/>
            <person name="Ciecko A."/>
            <person name="Tallon L."/>
            <person name="Jackson J."/>
            <person name="Pai G."/>
            <person name="Aken S.V."/>
            <person name="Utterback T."/>
            <person name="Reidmuller S."/>
            <person name="Feldblyum T."/>
            <person name="Hsiao J."/>
            <person name="Zismann V."/>
            <person name="Iobst S."/>
            <person name="de Vazeille A.R."/>
            <person name="Buell C.R."/>
            <person name="Ying K."/>
            <person name="Li Y."/>
            <person name="Lu T."/>
            <person name="Huang Y."/>
            <person name="Zhao Q."/>
            <person name="Feng Q."/>
            <person name="Zhang L."/>
            <person name="Zhu J."/>
            <person name="Weng Q."/>
            <person name="Mu J."/>
            <person name="Lu Y."/>
            <person name="Fan D."/>
            <person name="Liu Y."/>
            <person name="Guan J."/>
            <person name="Zhang Y."/>
            <person name="Yu S."/>
            <person name="Liu X."/>
            <person name="Zhang Y."/>
            <person name="Hong G."/>
            <person name="Han B."/>
            <person name="Choisne N."/>
            <person name="Demange N."/>
            <person name="Orjeda G."/>
            <person name="Samain S."/>
            <person name="Cattolico L."/>
            <person name="Pelletier E."/>
            <person name="Couloux A."/>
            <person name="Segurens B."/>
            <person name="Wincker P."/>
            <person name="D'Hont A."/>
            <person name="Scarpelli C."/>
            <person name="Weissenbach J."/>
            <person name="Salanoubat M."/>
            <person name="Quetier F."/>
            <person name="Yu Y."/>
            <person name="Kim H.R."/>
            <person name="Rambo T."/>
            <person name="Currie J."/>
            <person name="Collura K."/>
            <person name="Luo M."/>
            <person name="Yang T."/>
            <person name="Ammiraju J.S.S."/>
            <person name="Engler F."/>
            <person name="Soderlund C."/>
            <person name="Wing R.A."/>
            <person name="Palmer L.E."/>
            <person name="de la Bastide M."/>
            <person name="Spiegel L."/>
            <person name="Nascimento L."/>
            <person name="Zutavern T."/>
            <person name="O'Shaughnessy A."/>
            <person name="Dike S."/>
            <person name="Dedhia N."/>
            <person name="Preston R."/>
            <person name="Balija V."/>
            <person name="McCombie W.R."/>
            <person name="Chow T."/>
            <person name="Chen H."/>
            <person name="Chung M."/>
            <person name="Chen C."/>
            <person name="Shaw J."/>
            <person name="Wu H."/>
            <person name="Hsiao K."/>
            <person name="Chao Y."/>
            <person name="Chu M."/>
            <person name="Cheng C."/>
            <person name="Hour A."/>
            <person name="Lee P."/>
            <person name="Lin S."/>
            <person name="Lin Y."/>
            <person name="Liou J."/>
            <person name="Liu S."/>
            <person name="Hsing Y."/>
            <person name="Raghuvanshi S."/>
            <person name="Mohanty A."/>
            <person name="Bharti A.K."/>
            <person name="Gaur A."/>
            <person name="Gupta V."/>
            <person name="Kumar D."/>
            <person name="Ravi V."/>
            <person name="Vij S."/>
            <person name="Kapur A."/>
            <person name="Khurana P."/>
            <person name="Khurana P."/>
            <person name="Khurana J.P."/>
            <person name="Tyagi A.K."/>
            <person name="Gaikwad K."/>
            <person name="Singh A."/>
            <person name="Dalal V."/>
            <person name="Srivastava S."/>
            <person name="Dixit A."/>
            <person name="Pal A.K."/>
            <person name="Ghazi I.A."/>
            <person name="Yadav M."/>
            <person name="Pandit A."/>
            <person name="Bhargava A."/>
            <person name="Sureshbabu K."/>
            <person name="Batra K."/>
            <person name="Sharma T.R."/>
            <person name="Mohapatra T."/>
            <person name="Singh N.K."/>
            <person name="Messing J."/>
            <person name="Nelson A.B."/>
            <person name="Fuks G."/>
            <person name="Kavchok S."/>
            <person name="Keizer G."/>
            <person name="Linton E."/>
            <person name="Llaca V."/>
            <person name="Song R."/>
            <person name="Tanyolac B."/>
            <person name="Young S."/>
            <person name="Ho-Il K."/>
            <person name="Hahn J.H."/>
            <person name="Sangsakoo G."/>
            <person name="Vanavichit A."/>
            <person name="de Mattos Luiz.A.T."/>
            <person name="Zimmer P.D."/>
            <person name="Malone G."/>
            <person name="Dellagostin O."/>
            <person name="de Oliveira A.C."/>
            <person name="Bevan M."/>
            <person name="Bancroft I."/>
            <person name="Minx P."/>
            <person name="Cordum H."/>
            <person name="Wilson R."/>
            <person name="Cheng Z."/>
            <person name="Jin W."/>
            <person name="Jiang J."/>
            <person name="Leong S.A."/>
            <person name="Iwama H."/>
            <person name="Gojobori T."/>
            <person name="Itoh T."/>
            <person name="Niimura Y."/>
            <person name="Fujii Y."/>
            <person name="Habara T."/>
            <person name="Sakai H."/>
            <person name="Sato Y."/>
            <person name="Wilson G."/>
            <person name="Kumar K."/>
            <person name="McCouch S."/>
            <person name="Juretic N."/>
            <person name="Hoen D."/>
            <person name="Wright S."/>
            <person name="Bruskiewich R."/>
            <person name="Bureau T."/>
            <person name="Miyao A."/>
            <person name="Hirochika H."/>
            <person name="Nishikawa T."/>
            <person name="Kadowaki K."/>
            <person name="Sugiura M."/>
            <person name="Burr B."/>
            <person name="Sasaki T."/>
        </authorList>
    </citation>
    <scope>NUCLEOTIDE SEQUENCE [LARGE SCALE GENOMIC DNA]</scope>
    <source>
        <strain evidence="3">cv. Nipponbare</strain>
    </source>
</reference>